<protein>
    <recommendedName>
        <fullName evidence="3">DUF1232 domain-containing protein</fullName>
    </recommendedName>
</protein>
<accession>A0ABS7T745</accession>
<name>A0ABS7T745_9GAMM</name>
<comment type="caution">
    <text evidence="1">The sequence shown here is derived from an EMBL/GenBank/DDBJ whole genome shotgun (WGS) entry which is preliminary data.</text>
</comment>
<organism evidence="1 2">
    <name type="scientific">Novilysobacter selenitireducens</name>
    <dbReference type="NCBI Taxonomy" id="2872639"/>
    <lineage>
        <taxon>Bacteria</taxon>
        <taxon>Pseudomonadati</taxon>
        <taxon>Pseudomonadota</taxon>
        <taxon>Gammaproteobacteria</taxon>
        <taxon>Lysobacterales</taxon>
        <taxon>Lysobacteraceae</taxon>
        <taxon>Novilysobacter</taxon>
    </lineage>
</organism>
<keyword evidence="2" id="KW-1185">Reference proteome</keyword>
<evidence type="ECO:0008006" key="3">
    <source>
        <dbReference type="Google" id="ProtNLM"/>
    </source>
</evidence>
<evidence type="ECO:0000313" key="1">
    <source>
        <dbReference type="EMBL" id="MBZ4039699.1"/>
    </source>
</evidence>
<dbReference type="Proteomes" id="UP001430954">
    <property type="component" value="Unassembled WGS sequence"/>
</dbReference>
<sequence length="209" mass="23199">MRTSALTPAYAPLPFGAAQADIDPSTAPDFAPEAVARFDALLHEIHPDAPRVNVPRLRGLAASLMAMPSDEARQMLALRMTRISSLRALLRDADWNADDAMRARVSKLVDYVDRDDDLIPDGTDLLGKLDDVLLFELAWPAFEDEAEEYIDFCAYRHDEHPDGDAAHQRAAWVRDRLAELALLQHNARVNDSHYANGRMPATPFRIGGG</sequence>
<dbReference type="RefSeq" id="WP_223676159.1">
    <property type="nucleotide sequence ID" value="NZ_JAINZW010000004.1"/>
</dbReference>
<gene>
    <name evidence="1" type="ORF">K6753_09140</name>
</gene>
<proteinExistence type="predicted"/>
<dbReference type="EMBL" id="JAINZW010000004">
    <property type="protein sequence ID" value="MBZ4039699.1"/>
    <property type="molecule type" value="Genomic_DNA"/>
</dbReference>
<reference evidence="1 2" key="1">
    <citation type="submission" date="2021-09" db="EMBL/GenBank/DDBJ databases">
        <title>Lysobacter sp. 13A isolated from the river sediment.</title>
        <authorList>
            <person name="Liu H."/>
            <person name="Li S."/>
            <person name="Mao S."/>
        </authorList>
    </citation>
    <scope>NUCLEOTIDE SEQUENCE [LARGE SCALE GENOMIC DNA]</scope>
    <source>
        <strain evidence="1 2">13A</strain>
    </source>
</reference>
<evidence type="ECO:0000313" key="2">
    <source>
        <dbReference type="Proteomes" id="UP001430954"/>
    </source>
</evidence>